<dbReference type="AlphaFoldDB" id="A2EXB0"/>
<evidence type="ECO:0000256" key="4">
    <source>
        <dbReference type="ARBA" id="ARBA00023136"/>
    </source>
</evidence>
<evidence type="ECO:0000313" key="5">
    <source>
        <dbReference type="EMBL" id="EAY02709.1"/>
    </source>
</evidence>
<dbReference type="VEuPathDB" id="TrichDB:TVAGG3_0969140"/>
<evidence type="ECO:0000313" key="6">
    <source>
        <dbReference type="Proteomes" id="UP000001542"/>
    </source>
</evidence>
<evidence type="ECO:0000256" key="1">
    <source>
        <dbReference type="ARBA" id="ARBA00004370"/>
    </source>
</evidence>
<evidence type="ECO:0000256" key="2">
    <source>
        <dbReference type="ARBA" id="ARBA00022692"/>
    </source>
</evidence>
<dbReference type="InterPro" id="IPR026910">
    <property type="entry name" value="Shisa"/>
</dbReference>
<sequence length="462" mass="52627">MMTNETIGYYAEPICYIFMNPNFDNISLQVTSNTTGNRLTYGTGESPALRYYYEPINASTATLMIQELRIRLVQMTMIDRSVFTVGDFEISFKDEYEFHIPPNSVFVAHTIKGYTFESDKEPIADGVFFDKDSRYSIKAKKPGNNTIVGSVSVINSYVPCTELNVEIVRNETSTIFGVFDTDYTMAKDSTFCHVFTYPVPRRYKFVTSGRYIKFFITTPNSTYDISISDGTGYPYINKSVVYYLTVDSDVNLKSGLEQTNIVTPYHDIPDCRDAEILKIYGKIQRNPKPTESFKLPDGPDNVNYFSGTYQINIPAGGTKLKFQINSIVVFHNAYSFKAFLDNDPVLHYTGNYVFNFTDKVTHFEIIPAKNQSLIGNISVLFYDYTYQNPATTADVIVVSPNHPIPFIVTKSTYEETNLTYDKHQVVKFNVFASSAFYYTKEARKLYNHSEYIGCPKVCLAQT</sequence>
<protein>
    <submittedName>
        <fullName evidence="5">Uncharacterized protein</fullName>
    </submittedName>
</protein>
<dbReference type="PANTHER" id="PTHR31395">
    <property type="entry name" value="SHISA"/>
    <property type="match status" value="1"/>
</dbReference>
<dbReference type="GO" id="GO:0016020">
    <property type="term" value="C:membrane"/>
    <property type="evidence" value="ECO:0007669"/>
    <property type="project" value="UniProtKB-SubCell"/>
</dbReference>
<gene>
    <name evidence="5" type="ORF">TVAG_440880</name>
</gene>
<dbReference type="EMBL" id="DS113527">
    <property type="protein sequence ID" value="EAY02709.1"/>
    <property type="molecule type" value="Genomic_DNA"/>
</dbReference>
<comment type="subcellular location">
    <subcellularLocation>
        <location evidence="1">Membrane</location>
    </subcellularLocation>
</comment>
<dbReference type="Proteomes" id="UP000001542">
    <property type="component" value="Unassembled WGS sequence"/>
</dbReference>
<name>A2EXB0_TRIV3</name>
<dbReference type="VEuPathDB" id="TrichDB:TVAG_440880"/>
<keyword evidence="2" id="KW-0812">Transmembrane</keyword>
<keyword evidence="4" id="KW-0472">Membrane</keyword>
<reference evidence="5" key="2">
    <citation type="journal article" date="2007" name="Science">
        <title>Draft genome sequence of the sexually transmitted pathogen Trichomonas vaginalis.</title>
        <authorList>
            <person name="Carlton J.M."/>
            <person name="Hirt R.P."/>
            <person name="Silva J.C."/>
            <person name="Delcher A.L."/>
            <person name="Schatz M."/>
            <person name="Zhao Q."/>
            <person name="Wortman J.R."/>
            <person name="Bidwell S.L."/>
            <person name="Alsmark U.C.M."/>
            <person name="Besteiro S."/>
            <person name="Sicheritz-Ponten T."/>
            <person name="Noel C.J."/>
            <person name="Dacks J.B."/>
            <person name="Foster P.G."/>
            <person name="Simillion C."/>
            <person name="Van de Peer Y."/>
            <person name="Miranda-Saavedra D."/>
            <person name="Barton G.J."/>
            <person name="Westrop G.D."/>
            <person name="Mueller S."/>
            <person name="Dessi D."/>
            <person name="Fiori P.L."/>
            <person name="Ren Q."/>
            <person name="Paulsen I."/>
            <person name="Zhang H."/>
            <person name="Bastida-Corcuera F.D."/>
            <person name="Simoes-Barbosa A."/>
            <person name="Brown M.T."/>
            <person name="Hayes R.D."/>
            <person name="Mukherjee M."/>
            <person name="Okumura C.Y."/>
            <person name="Schneider R."/>
            <person name="Smith A.J."/>
            <person name="Vanacova S."/>
            <person name="Villalvazo M."/>
            <person name="Haas B.J."/>
            <person name="Pertea M."/>
            <person name="Feldblyum T.V."/>
            <person name="Utterback T.R."/>
            <person name="Shu C.L."/>
            <person name="Osoegawa K."/>
            <person name="de Jong P.J."/>
            <person name="Hrdy I."/>
            <person name="Horvathova L."/>
            <person name="Zubacova Z."/>
            <person name="Dolezal P."/>
            <person name="Malik S.B."/>
            <person name="Logsdon J.M. Jr."/>
            <person name="Henze K."/>
            <person name="Gupta A."/>
            <person name="Wang C.C."/>
            <person name="Dunne R.L."/>
            <person name="Upcroft J.A."/>
            <person name="Upcroft P."/>
            <person name="White O."/>
            <person name="Salzberg S.L."/>
            <person name="Tang P."/>
            <person name="Chiu C.-H."/>
            <person name="Lee Y.-S."/>
            <person name="Embley T.M."/>
            <person name="Coombs G.H."/>
            <person name="Mottram J.C."/>
            <person name="Tachezy J."/>
            <person name="Fraser-Liggett C.M."/>
            <person name="Johnson P.J."/>
        </authorList>
    </citation>
    <scope>NUCLEOTIDE SEQUENCE [LARGE SCALE GENOMIC DNA]</scope>
    <source>
        <strain evidence="5">G3</strain>
    </source>
</reference>
<keyword evidence="6" id="KW-1185">Reference proteome</keyword>
<organism evidence="5 6">
    <name type="scientific">Trichomonas vaginalis (strain ATCC PRA-98 / G3)</name>
    <dbReference type="NCBI Taxonomy" id="412133"/>
    <lineage>
        <taxon>Eukaryota</taxon>
        <taxon>Metamonada</taxon>
        <taxon>Parabasalia</taxon>
        <taxon>Trichomonadida</taxon>
        <taxon>Trichomonadidae</taxon>
        <taxon>Trichomonas</taxon>
    </lineage>
</organism>
<dbReference type="PANTHER" id="PTHR31395:SF23">
    <property type="entry name" value="GEO05642P1"/>
    <property type="match status" value="1"/>
</dbReference>
<accession>A2EXB0</accession>
<keyword evidence="3" id="KW-1133">Transmembrane helix</keyword>
<reference evidence="5" key="1">
    <citation type="submission" date="2006-10" db="EMBL/GenBank/DDBJ databases">
        <authorList>
            <person name="Amadeo P."/>
            <person name="Zhao Q."/>
            <person name="Wortman J."/>
            <person name="Fraser-Liggett C."/>
            <person name="Carlton J."/>
        </authorList>
    </citation>
    <scope>NUCLEOTIDE SEQUENCE</scope>
    <source>
        <strain evidence="5">G3</strain>
    </source>
</reference>
<dbReference type="InParanoid" id="A2EXB0"/>
<proteinExistence type="predicted"/>
<evidence type="ECO:0000256" key="3">
    <source>
        <dbReference type="ARBA" id="ARBA00022989"/>
    </source>
</evidence>